<evidence type="ECO:0000313" key="2">
    <source>
        <dbReference type="Proteomes" id="UP001623591"/>
    </source>
</evidence>
<dbReference type="Proteomes" id="UP001623591">
    <property type="component" value="Unassembled WGS sequence"/>
</dbReference>
<name>A0ABW8T3K4_9CLOT</name>
<reference evidence="1 2" key="1">
    <citation type="submission" date="2024-11" db="EMBL/GenBank/DDBJ databases">
        <authorList>
            <person name="Heng Y.C."/>
            <person name="Lim A.C.H."/>
            <person name="Lee J.K.Y."/>
            <person name="Kittelmann S."/>
        </authorList>
    </citation>
    <scope>NUCLEOTIDE SEQUENCE [LARGE SCALE GENOMIC DNA]</scope>
    <source>
        <strain evidence="1 2">WILCCON 0185</strain>
    </source>
</reference>
<accession>A0ABW8T3K4</accession>
<protein>
    <recommendedName>
        <fullName evidence="3">Flagellar protein FliS</fullName>
    </recommendedName>
</protein>
<dbReference type="EMBL" id="JBJHZZ010000004">
    <property type="protein sequence ID" value="MFL0247131.1"/>
    <property type="molecule type" value="Genomic_DNA"/>
</dbReference>
<keyword evidence="2" id="KW-1185">Reference proteome</keyword>
<sequence length="127" mass="14231">MSNSISNADKIDFAKISTGDKDTILALMNMYEGISNSNIALLTASGGQIEIIDQMYTSLYTRALKDILDKSVRGELKPEDINNFKLLNENIKLIYNYISENDNLSSKDFKSKVLPYLKQINLSSNAK</sequence>
<proteinExistence type="predicted"/>
<evidence type="ECO:0000313" key="1">
    <source>
        <dbReference type="EMBL" id="MFL0247131.1"/>
    </source>
</evidence>
<dbReference type="RefSeq" id="WP_406769576.1">
    <property type="nucleotide sequence ID" value="NZ_JBJHZZ010000004.1"/>
</dbReference>
<comment type="caution">
    <text evidence="1">The sequence shown here is derived from an EMBL/GenBank/DDBJ whole genome shotgun (WGS) entry which is preliminary data.</text>
</comment>
<gene>
    <name evidence="1" type="ORF">ACJDUG_09110</name>
</gene>
<organism evidence="1 2">
    <name type="scientific">Candidatus Clostridium stratigraminis</name>
    <dbReference type="NCBI Taxonomy" id="3381661"/>
    <lineage>
        <taxon>Bacteria</taxon>
        <taxon>Bacillati</taxon>
        <taxon>Bacillota</taxon>
        <taxon>Clostridia</taxon>
        <taxon>Eubacteriales</taxon>
        <taxon>Clostridiaceae</taxon>
        <taxon>Clostridium</taxon>
    </lineage>
</organism>
<evidence type="ECO:0008006" key="3">
    <source>
        <dbReference type="Google" id="ProtNLM"/>
    </source>
</evidence>